<accession>A0A6B0SG76</accession>
<dbReference type="Pfam" id="PF00583">
    <property type="entry name" value="Acetyltransf_1"/>
    <property type="match status" value="1"/>
</dbReference>
<feature type="region of interest" description="Disordered" evidence="1">
    <location>
        <begin position="123"/>
        <end position="143"/>
    </location>
</feature>
<dbReference type="Proteomes" id="UP000471521">
    <property type="component" value="Unassembled WGS sequence"/>
</dbReference>
<evidence type="ECO:0000313" key="4">
    <source>
        <dbReference type="Proteomes" id="UP000471521"/>
    </source>
</evidence>
<comment type="caution">
    <text evidence="3">The sequence shown here is derived from an EMBL/GenBank/DDBJ whole genome shotgun (WGS) entry which is preliminary data.</text>
</comment>
<dbReference type="InterPro" id="IPR053144">
    <property type="entry name" value="Acetyltransferase_Butenolide"/>
</dbReference>
<dbReference type="OrthoDB" id="111868at2157"/>
<sequence>MTSVEYGASADELWSLYREYDWWSDREPDSVRRALRNTDETVLLRDEETGDPVASARVLTDYVYYAMVYDVIVAQDRRGDGLGTELMAAIRDHPRLQDVAPSLLAREGLVSFYESCGFEVRDGAVEHPDGDPEPLSWMLHERD</sequence>
<proteinExistence type="predicted"/>
<dbReference type="PANTHER" id="PTHR43233">
    <property type="entry name" value="FAMILY N-ACETYLTRANSFERASE, PUTATIVE (AFU_ORTHOLOGUE AFUA_6G03350)-RELATED"/>
    <property type="match status" value="1"/>
</dbReference>
<dbReference type="PROSITE" id="PS51186">
    <property type="entry name" value="GNAT"/>
    <property type="match status" value="1"/>
</dbReference>
<dbReference type="RefSeq" id="WP_159526118.1">
    <property type="nucleotide sequence ID" value="NZ_WUUU01000050.1"/>
</dbReference>
<dbReference type="EMBL" id="WUUU01000050">
    <property type="protein sequence ID" value="MXR20578.1"/>
    <property type="molecule type" value="Genomic_DNA"/>
</dbReference>
<name>A0A6B0SG76_9EURY</name>
<keyword evidence="4" id="KW-1185">Reference proteome</keyword>
<dbReference type="PANTHER" id="PTHR43233:SF1">
    <property type="entry name" value="FAMILY N-ACETYLTRANSFERASE, PUTATIVE (AFU_ORTHOLOGUE AFUA_6G03350)-RELATED"/>
    <property type="match status" value="1"/>
</dbReference>
<protein>
    <submittedName>
        <fullName evidence="3">GNAT family N-acetyltransferase</fullName>
    </submittedName>
</protein>
<organism evidence="3 4">
    <name type="scientific">Halobacterium bonnevillei</name>
    <dbReference type="NCBI Taxonomy" id="2692200"/>
    <lineage>
        <taxon>Archaea</taxon>
        <taxon>Methanobacteriati</taxon>
        <taxon>Methanobacteriota</taxon>
        <taxon>Stenosarchaea group</taxon>
        <taxon>Halobacteria</taxon>
        <taxon>Halobacteriales</taxon>
        <taxon>Halobacteriaceae</taxon>
        <taxon>Halobacterium</taxon>
    </lineage>
</organism>
<dbReference type="AlphaFoldDB" id="A0A6B0SG76"/>
<dbReference type="InterPro" id="IPR000182">
    <property type="entry name" value="GNAT_dom"/>
</dbReference>
<dbReference type="SUPFAM" id="SSF55729">
    <property type="entry name" value="Acyl-CoA N-acyltransferases (Nat)"/>
    <property type="match status" value="1"/>
</dbReference>
<dbReference type="GO" id="GO:0016747">
    <property type="term" value="F:acyltransferase activity, transferring groups other than amino-acyl groups"/>
    <property type="evidence" value="ECO:0007669"/>
    <property type="project" value="InterPro"/>
</dbReference>
<evidence type="ECO:0000313" key="3">
    <source>
        <dbReference type="EMBL" id="MXR20578.1"/>
    </source>
</evidence>
<gene>
    <name evidence="3" type="ORF">GRX66_08145</name>
</gene>
<evidence type="ECO:0000256" key="1">
    <source>
        <dbReference type="SAM" id="MobiDB-lite"/>
    </source>
</evidence>
<dbReference type="CDD" id="cd04301">
    <property type="entry name" value="NAT_SF"/>
    <property type="match status" value="1"/>
</dbReference>
<keyword evidence="3" id="KW-0808">Transferase</keyword>
<dbReference type="Gene3D" id="3.40.630.30">
    <property type="match status" value="1"/>
</dbReference>
<reference evidence="3 4" key="1">
    <citation type="submission" date="2019-12" db="EMBL/GenBank/DDBJ databases">
        <title>Isolation and characterization of three novel carbon monoxide-oxidizing members of Halobacteria from salione crusts and soils.</title>
        <authorList>
            <person name="Myers M.R."/>
            <person name="King G.M."/>
        </authorList>
    </citation>
    <scope>NUCLEOTIDE SEQUENCE [LARGE SCALE GENOMIC DNA]</scope>
    <source>
        <strain evidence="3 4">PCN9</strain>
    </source>
</reference>
<evidence type="ECO:0000259" key="2">
    <source>
        <dbReference type="PROSITE" id="PS51186"/>
    </source>
</evidence>
<dbReference type="InterPro" id="IPR016181">
    <property type="entry name" value="Acyl_CoA_acyltransferase"/>
</dbReference>
<feature type="domain" description="N-acetyltransferase" evidence="2">
    <location>
        <begin position="1"/>
        <end position="143"/>
    </location>
</feature>